<feature type="region of interest" description="Disordered" evidence="3">
    <location>
        <begin position="679"/>
        <end position="715"/>
    </location>
</feature>
<dbReference type="FunFam" id="1.25.40.90:FF:000004">
    <property type="entry name" value="splicing factor, arginine/serine-rich 15"/>
    <property type="match status" value="1"/>
</dbReference>
<feature type="compositionally biased region" description="Basic and acidic residues" evidence="3">
    <location>
        <begin position="597"/>
        <end position="619"/>
    </location>
</feature>
<dbReference type="InterPro" id="IPR035979">
    <property type="entry name" value="RBD_domain_sf"/>
</dbReference>
<dbReference type="PROSITE" id="PS51391">
    <property type="entry name" value="CID"/>
    <property type="match status" value="1"/>
</dbReference>
<dbReference type="STRING" id="7757.ENSPMAP00000006861"/>
<feature type="domain" description="RRM" evidence="4">
    <location>
        <begin position="477"/>
        <end position="549"/>
    </location>
</feature>
<dbReference type="PANTHER" id="PTHR23140:SF4">
    <property type="entry name" value="PROTEIN CBR-NRD-1"/>
    <property type="match status" value="1"/>
</dbReference>
<dbReference type="HOGENOM" id="CLU_005263_3_0_1"/>
<evidence type="ECO:0000259" key="5">
    <source>
        <dbReference type="PROSITE" id="PS51391"/>
    </source>
</evidence>
<accession>S4RNS5</accession>
<dbReference type="InterPro" id="IPR012677">
    <property type="entry name" value="Nucleotide-bd_a/b_plait_sf"/>
</dbReference>
<dbReference type="GO" id="GO:0003723">
    <property type="term" value="F:RNA binding"/>
    <property type="evidence" value="ECO:0007669"/>
    <property type="project" value="UniProtKB-UniRule"/>
</dbReference>
<reference evidence="6" key="1">
    <citation type="submission" date="2025-08" db="UniProtKB">
        <authorList>
            <consortium name="Ensembl"/>
        </authorList>
    </citation>
    <scope>IDENTIFICATION</scope>
</reference>
<dbReference type="CDD" id="cd12227">
    <property type="entry name" value="RRM_SCAF4_SCAF8"/>
    <property type="match status" value="1"/>
</dbReference>
<feature type="compositionally biased region" description="Basic residues" evidence="3">
    <location>
        <begin position="409"/>
        <end position="443"/>
    </location>
</feature>
<proteinExistence type="predicted"/>
<dbReference type="SUPFAM" id="SSF48464">
    <property type="entry name" value="ENTH/VHS domain"/>
    <property type="match status" value="1"/>
</dbReference>
<feature type="compositionally biased region" description="Pro residues" evidence="3">
    <location>
        <begin position="704"/>
        <end position="715"/>
    </location>
</feature>
<dbReference type="OMA" id="WDNNAMV"/>
<dbReference type="PANTHER" id="PTHR23140">
    <property type="entry name" value="RNA PROCESSING PROTEIN LD23810P"/>
    <property type="match status" value="1"/>
</dbReference>
<dbReference type="SMART" id="SM00582">
    <property type="entry name" value="RPR"/>
    <property type="match status" value="1"/>
</dbReference>
<evidence type="ECO:0000256" key="1">
    <source>
        <dbReference type="ARBA" id="ARBA00022884"/>
    </source>
</evidence>
<feature type="compositionally biased region" description="Basic and acidic residues" evidence="3">
    <location>
        <begin position="446"/>
        <end position="463"/>
    </location>
</feature>
<dbReference type="Pfam" id="PF00076">
    <property type="entry name" value="RRM_1"/>
    <property type="match status" value="1"/>
</dbReference>
<dbReference type="Pfam" id="PF04818">
    <property type="entry name" value="CID"/>
    <property type="match status" value="1"/>
</dbReference>
<dbReference type="Ensembl" id="ENSPMAT00000006891.1">
    <property type="protein sequence ID" value="ENSPMAP00000006861.1"/>
    <property type="gene ID" value="ENSPMAG00000006192.1"/>
</dbReference>
<evidence type="ECO:0000256" key="3">
    <source>
        <dbReference type="SAM" id="MobiDB-lite"/>
    </source>
</evidence>
<sequence length="715" mass="80419">MEAVKCFNKELTSLYESKPPISRAKMTQLTKSAIKAIKLYKHVVQSVEKFIQKCKPEYKVPGLYVIDSIVRQSRHQFGTERDVFAPRFAKNLTNTFQNLYRCPSDDKSRIVRVLNLWQKNNVFGSEIIQPLLDMAAGIPHPAAASSGPSAQQQAAAITPATPNSPATPQQAAPPAAADHWGVTQQMPNADAIAAVAQLLQSSQSQQPPQLLQSLQQKQQLPLAPTLDANLVAQVQALTAQLTAAAAVGSTKTGVQQNASQNAKLLDRFDYDDEPEATEEKPEQLPLAVLKHFSMRVGNQTFSLYMEEFRQRYLEQQEEHFQQQIQQRMGGVEHHQQMFMPPQGVPPPFGQYGQPFMPPPVPQPDYPPPTEQQNVYLSWNRIGCKVVFPPTSTSVLQFLKVDGAALCARRSPRRFRSRSRSGSRKRKYRRRSRSRSRDRRRRASRSLSRERHEREHEREREKKGFPPMRPNALSVCSTTLWLGQIDKRTNQQDILNLFEEYGQIESINMIPPRGCAYVCMVQRPDAVRALQKLNKGKMNSKSIKIAWAPNKGVKSEYKQYWDVETGVTYIPWERVKREHLNLFTDGGVIDGETMCSDWEDKPKVTEEEGDKKPHGDKSPDFKPATPTQAEPMQTPKPLATLLPQVPVSQGMSMPPVRMVQPPPSFAHTMPPFNPAIPPPPFLRAHFNQNTPPPEFVPGFLTAGAVPPPTGVPPVQP</sequence>
<protein>
    <submittedName>
        <fullName evidence="6">SR-related CTD associated factor 8</fullName>
    </submittedName>
</protein>
<dbReference type="GO" id="GO:0005634">
    <property type="term" value="C:nucleus"/>
    <property type="evidence" value="ECO:0007669"/>
    <property type="project" value="TreeGrafter"/>
</dbReference>
<reference evidence="6" key="2">
    <citation type="submission" date="2025-09" db="UniProtKB">
        <authorList>
            <consortium name="Ensembl"/>
        </authorList>
    </citation>
    <scope>IDENTIFICATION</scope>
</reference>
<dbReference type="InterPro" id="IPR006569">
    <property type="entry name" value="CID_dom"/>
</dbReference>
<feature type="region of interest" description="Disordered" evidence="3">
    <location>
        <begin position="592"/>
        <end position="633"/>
    </location>
</feature>
<evidence type="ECO:0000313" key="6">
    <source>
        <dbReference type="Ensembl" id="ENSPMAP00000006861.1"/>
    </source>
</evidence>
<dbReference type="CDD" id="cd17004">
    <property type="entry name" value="CID_SCAF8"/>
    <property type="match status" value="1"/>
</dbReference>
<feature type="region of interest" description="Disordered" evidence="3">
    <location>
        <begin position="141"/>
        <end position="178"/>
    </location>
</feature>
<dbReference type="PROSITE" id="PS50102">
    <property type="entry name" value="RRM"/>
    <property type="match status" value="1"/>
</dbReference>
<dbReference type="InterPro" id="IPR000504">
    <property type="entry name" value="RRM_dom"/>
</dbReference>
<dbReference type="InterPro" id="IPR051485">
    <property type="entry name" value="SR-CTD_assoc_factor"/>
</dbReference>
<dbReference type="InterPro" id="IPR008942">
    <property type="entry name" value="ENTH_VHS"/>
</dbReference>
<dbReference type="Gene3D" id="3.30.70.330">
    <property type="match status" value="1"/>
</dbReference>
<keyword evidence="1 2" id="KW-0694">RNA-binding</keyword>
<feature type="domain" description="CID" evidence="5">
    <location>
        <begin position="1"/>
        <end position="139"/>
    </location>
</feature>
<name>S4RNS5_PETMA</name>
<feature type="compositionally biased region" description="Low complexity" evidence="3">
    <location>
        <begin position="141"/>
        <end position="177"/>
    </location>
</feature>
<dbReference type="SMART" id="SM00360">
    <property type="entry name" value="RRM"/>
    <property type="match status" value="1"/>
</dbReference>
<feature type="region of interest" description="Disordered" evidence="3">
    <location>
        <begin position="409"/>
        <end position="470"/>
    </location>
</feature>
<evidence type="ECO:0000256" key="2">
    <source>
        <dbReference type="PROSITE-ProRule" id="PRU00176"/>
    </source>
</evidence>
<dbReference type="AlphaFoldDB" id="S4RNS5"/>
<evidence type="ECO:0000259" key="4">
    <source>
        <dbReference type="PROSITE" id="PS50102"/>
    </source>
</evidence>
<dbReference type="Gene3D" id="1.25.40.90">
    <property type="match status" value="1"/>
</dbReference>
<organism evidence="6">
    <name type="scientific">Petromyzon marinus</name>
    <name type="common">Sea lamprey</name>
    <dbReference type="NCBI Taxonomy" id="7757"/>
    <lineage>
        <taxon>Eukaryota</taxon>
        <taxon>Metazoa</taxon>
        <taxon>Chordata</taxon>
        <taxon>Craniata</taxon>
        <taxon>Vertebrata</taxon>
        <taxon>Cyclostomata</taxon>
        <taxon>Hyperoartia</taxon>
        <taxon>Petromyzontiformes</taxon>
        <taxon>Petromyzontidae</taxon>
        <taxon>Petromyzon</taxon>
    </lineage>
</organism>
<dbReference type="SUPFAM" id="SSF54928">
    <property type="entry name" value="RNA-binding domain, RBD"/>
    <property type="match status" value="1"/>
</dbReference>
<dbReference type="GeneTree" id="ENSGT00530000063946"/>